<accession>A0AAN7MRF6</accession>
<dbReference type="Proteomes" id="UP001333110">
    <property type="component" value="Unassembled WGS sequence"/>
</dbReference>
<protein>
    <submittedName>
        <fullName evidence="1">Uncharacterized protein</fullName>
    </submittedName>
</protein>
<sequence>MLEQAPGRTCVPMERGAHTGAVVDEKLDMSRQCGLTARILGCIKRSVASRLREAILPLCSALVKPHLQYCVQLWGPQHWKDMDLLEWVQRRPQK</sequence>
<name>A0AAN7MRF6_MYCAM</name>
<dbReference type="EMBL" id="JAUNZN010000016">
    <property type="protein sequence ID" value="KAK4812025.1"/>
    <property type="molecule type" value="Genomic_DNA"/>
</dbReference>
<organism evidence="1 2">
    <name type="scientific">Mycteria americana</name>
    <name type="common">Wood stork</name>
    <dbReference type="NCBI Taxonomy" id="33587"/>
    <lineage>
        <taxon>Eukaryota</taxon>
        <taxon>Metazoa</taxon>
        <taxon>Chordata</taxon>
        <taxon>Craniata</taxon>
        <taxon>Vertebrata</taxon>
        <taxon>Euteleostomi</taxon>
        <taxon>Archelosauria</taxon>
        <taxon>Archosauria</taxon>
        <taxon>Dinosauria</taxon>
        <taxon>Saurischia</taxon>
        <taxon>Theropoda</taxon>
        <taxon>Coelurosauria</taxon>
        <taxon>Aves</taxon>
        <taxon>Neognathae</taxon>
        <taxon>Neoaves</taxon>
        <taxon>Aequornithes</taxon>
        <taxon>Ciconiiformes</taxon>
        <taxon>Ciconiidae</taxon>
        <taxon>Mycteria</taxon>
    </lineage>
</organism>
<evidence type="ECO:0000313" key="2">
    <source>
        <dbReference type="Proteomes" id="UP001333110"/>
    </source>
</evidence>
<proteinExistence type="predicted"/>
<dbReference type="AlphaFoldDB" id="A0AAN7MRF6"/>
<keyword evidence="2" id="KW-1185">Reference proteome</keyword>
<gene>
    <name evidence="1" type="ORF">QYF61_025016</name>
</gene>
<reference evidence="1 2" key="1">
    <citation type="journal article" date="2023" name="J. Hered.">
        <title>Chromosome-level genome of the wood stork (Mycteria americana) provides insight into avian chromosome evolution.</title>
        <authorList>
            <person name="Flamio R. Jr."/>
            <person name="Ramstad K.M."/>
        </authorList>
    </citation>
    <scope>NUCLEOTIDE SEQUENCE [LARGE SCALE GENOMIC DNA]</scope>
    <source>
        <strain evidence="1">JAX WOST 10</strain>
    </source>
</reference>
<dbReference type="PANTHER" id="PTHR33332">
    <property type="entry name" value="REVERSE TRANSCRIPTASE DOMAIN-CONTAINING PROTEIN"/>
    <property type="match status" value="1"/>
</dbReference>
<comment type="caution">
    <text evidence="1">The sequence shown here is derived from an EMBL/GenBank/DDBJ whole genome shotgun (WGS) entry which is preliminary data.</text>
</comment>
<evidence type="ECO:0000313" key="1">
    <source>
        <dbReference type="EMBL" id="KAK4812025.1"/>
    </source>
</evidence>